<dbReference type="SMART" id="SM00755">
    <property type="entry name" value="Grip"/>
    <property type="match status" value="1"/>
</dbReference>
<dbReference type="GO" id="GO:0031267">
    <property type="term" value="F:small GTPase binding"/>
    <property type="evidence" value="ECO:0007669"/>
    <property type="project" value="TreeGrafter"/>
</dbReference>
<keyword evidence="1" id="KW-0175">Coiled coil</keyword>
<organism evidence="3 4">
    <name type="scientific">Elaeophora elaphi</name>
    <dbReference type="NCBI Taxonomy" id="1147741"/>
    <lineage>
        <taxon>Eukaryota</taxon>
        <taxon>Metazoa</taxon>
        <taxon>Ecdysozoa</taxon>
        <taxon>Nematoda</taxon>
        <taxon>Chromadorea</taxon>
        <taxon>Rhabditida</taxon>
        <taxon>Spirurina</taxon>
        <taxon>Spiruromorpha</taxon>
        <taxon>Filarioidea</taxon>
        <taxon>Onchocercidae</taxon>
        <taxon>Elaeophora</taxon>
    </lineage>
</organism>
<keyword evidence="3" id="KW-1185">Reference proteome</keyword>
<feature type="coiled-coil region" evidence="1">
    <location>
        <begin position="177"/>
        <end position="248"/>
    </location>
</feature>
<dbReference type="Pfam" id="PF01465">
    <property type="entry name" value="GRIP"/>
    <property type="match status" value="1"/>
</dbReference>
<dbReference type="SUPFAM" id="SSF101283">
    <property type="entry name" value="GRIP domain"/>
    <property type="match status" value="1"/>
</dbReference>
<dbReference type="PANTHER" id="PTHR19327:SF0">
    <property type="entry name" value="GOLGIN SUBFAMILY A MEMBER 4"/>
    <property type="match status" value="1"/>
</dbReference>
<feature type="coiled-coil region" evidence="1">
    <location>
        <begin position="293"/>
        <end position="388"/>
    </location>
</feature>
<accession>A0A0R3S3E8</accession>
<feature type="coiled-coil region" evidence="1">
    <location>
        <begin position="823"/>
        <end position="1335"/>
    </location>
</feature>
<feature type="coiled-coil region" evidence="1">
    <location>
        <begin position="749"/>
        <end position="794"/>
    </location>
</feature>
<name>A0A0R3S3E8_9BILA</name>
<dbReference type="PROSITE" id="PS50913">
    <property type="entry name" value="GRIP"/>
    <property type="match status" value="1"/>
</dbReference>
<dbReference type="GO" id="GO:0005794">
    <property type="term" value="C:Golgi apparatus"/>
    <property type="evidence" value="ECO:0007669"/>
    <property type="project" value="TreeGrafter"/>
</dbReference>
<dbReference type="InterPro" id="IPR000237">
    <property type="entry name" value="GRIP_dom"/>
</dbReference>
<evidence type="ECO:0000259" key="2">
    <source>
        <dbReference type="PROSITE" id="PS50913"/>
    </source>
</evidence>
<dbReference type="GO" id="GO:0048193">
    <property type="term" value="P:Golgi vesicle transport"/>
    <property type="evidence" value="ECO:0007669"/>
    <property type="project" value="TreeGrafter"/>
</dbReference>
<evidence type="ECO:0000313" key="3">
    <source>
        <dbReference type="Proteomes" id="UP000050640"/>
    </source>
</evidence>
<evidence type="ECO:0000313" key="4">
    <source>
        <dbReference type="WBParaSite" id="EEL_0000928601-mRNA-1"/>
    </source>
</evidence>
<dbReference type="PANTHER" id="PTHR19327">
    <property type="entry name" value="GOLGIN"/>
    <property type="match status" value="1"/>
</dbReference>
<feature type="coiled-coil region" evidence="1">
    <location>
        <begin position="427"/>
        <end position="705"/>
    </location>
</feature>
<dbReference type="Proteomes" id="UP000050640">
    <property type="component" value="Unplaced"/>
</dbReference>
<dbReference type="Gene3D" id="1.10.220.60">
    <property type="entry name" value="GRIP domain"/>
    <property type="match status" value="1"/>
</dbReference>
<sequence>MFKGLKSKLEDEAKKLQATVSQYSENIAQQVRSGVNDVDPGGQARRLFNSGATRNSLLHSSNLFSDESGTNFDTEQLNEQNPNTSAMMQEIPEQDLLNETRQRHNSSGSFGSESSLSNLFSSIPGMLSSNYRLNTITSDVESESVATSSQFQSASKEQISTVLHKLQGRAASYKDKYRSLVKMYNELVRENEKYRETRESEAGEGKVKELQELVENYQSSMKEKKERIRQLTEENERLKKNIETSHDEQEISDLAVRRVTAEWKGRVDCLEEEWSKRLSDSEEAGTLAIAKVKAEMHRALEEKDAELQVARARCKSLELSATEAHRQIDELKATVDALENEKADMIEKLSEAKQQGVKAVRCEEEEKRQELKREMERKRAEEREEDERVFKEMIMKNDKQWALKFKEQEEQMQLAIEEREMQKVAAVMEHDRKNENLGVQVEQLTAEKLHLKSVLDDMKERHRQQMEELCISIEASKERHQQEISEIKNKEEEILTTLRKDFEAAVKSKKQLQDELERLKSRKQKAMEGAEDRNELISELAMERQTVDDLKKQHEDEIEIMRSEMLVLKKNYEEILKKNGAKEVMQRNAEMGELKQELVEFRQRLSNKEKEMEELHQSLEQKTAIIVSLESEKEILSAELVSTRELSKIHQHLQQQLKTVQMERDETEKRYSEMEERVDKAAQELEVDRRVLQQEKQQLEREKLNKHQWVKTEINKSEAEETKYKVQQYEAHKAKSNLNEKIPFLTDENGQLKSEAENQQAQIKRLKEEKKALVRELENLKKKDLVLLEDAELKESSVSNENELAGLKTDSLKDKGEVAEELRSKIENEKSSLVIKIEALERNLQAMVEEKNNMIKEMEDICGSRDTLEIKMKEMETNVRETLCKNDSEVERLKKELRDQIDEASSLRSAVIIAENEIKEISSKLDEMITKNEELETMNEKLRIEFLQKENIVSEFQKKIKEQEVKEDAHLESLEKSLEEEQKRRVILEDELAETKKNLDEMNIELQERKNNEEFLETELEKKRQEKEEEQKIRDQYAVALKNAKENLEEAQKQLADLDLVRIEKDRFVAELSLTKEDYERVIQQLKQENEQRAEEIKRKAEQKLLKMKKQCETDGKAAKAELLLQIDEMRSQIAEKDLQIEEQKLNISSLEQKLFDEGQNEKIINDLRANIQTISNERDMKLNKCIEMEAELNCMRKDVEKTKEQIEVQSQQITSLQDELENVNAQNTRLRENTQVAEQLEQERKVLLHEKENVGKEMERLQLEIVTLRKSASEESAKTSDKTKVESERHRLLRDLQKEIKQLYHDLNERTQQLDEAQSKLQELSAKKAENESGDICAENVQITDGQVEHLRTSSDLIERTDYEELCALRKQVAEYQKELENTKEAHKKELILLCGKASSSEQFNVIGLESITNGSILRKKENLSDSGVVFAEPTEAEYLRNVLYRYMNERETLGRESVTLARVIATVARFTHEQVNEVVAKEEQRNHGWVGGTVQGLISSAANLSSR</sequence>
<protein>
    <submittedName>
        <fullName evidence="4">GRIP domain-containing protein</fullName>
    </submittedName>
</protein>
<feature type="domain" description="GRIP" evidence="2">
    <location>
        <begin position="1431"/>
        <end position="1483"/>
    </location>
</feature>
<dbReference type="STRING" id="1147741.A0A0R3S3E8"/>
<reference evidence="4" key="1">
    <citation type="submission" date="2017-02" db="UniProtKB">
        <authorList>
            <consortium name="WormBaseParasite"/>
        </authorList>
    </citation>
    <scope>IDENTIFICATION</scope>
</reference>
<evidence type="ECO:0000256" key="1">
    <source>
        <dbReference type="SAM" id="Coils"/>
    </source>
</evidence>
<dbReference type="WBParaSite" id="EEL_0000928601-mRNA-1">
    <property type="protein sequence ID" value="EEL_0000928601-mRNA-1"/>
    <property type="gene ID" value="EEL_0000928601"/>
</dbReference>
<proteinExistence type="predicted"/>